<accession>A0A0D2L7A0</accession>
<dbReference type="PANTHER" id="PTHR46438">
    <property type="entry name" value="ALPHA/BETA-HYDROLASES SUPERFAMILY PROTEIN"/>
    <property type="match status" value="1"/>
</dbReference>
<dbReference type="Pfam" id="PF12697">
    <property type="entry name" value="Abhydrolase_6"/>
    <property type="match status" value="1"/>
</dbReference>
<dbReference type="OrthoDB" id="408373at2759"/>
<protein>
    <recommendedName>
        <fullName evidence="1">AB hydrolase-1 domain-containing protein</fullName>
    </recommendedName>
</protein>
<keyword evidence="3" id="KW-1185">Reference proteome</keyword>
<dbReference type="GeneID" id="25738122"/>
<evidence type="ECO:0000259" key="1">
    <source>
        <dbReference type="Pfam" id="PF12697"/>
    </source>
</evidence>
<dbReference type="KEGG" id="mng:MNEG_5245"/>
<dbReference type="STRING" id="145388.A0A0D2L7A0"/>
<proteinExistence type="predicted"/>
<dbReference type="SUPFAM" id="SSF53474">
    <property type="entry name" value="alpha/beta-Hydrolases"/>
    <property type="match status" value="1"/>
</dbReference>
<gene>
    <name evidence="2" type="ORF">MNEG_5245</name>
</gene>
<dbReference type="Gene3D" id="3.40.50.1820">
    <property type="entry name" value="alpha/beta hydrolase"/>
    <property type="match status" value="1"/>
</dbReference>
<name>A0A0D2L7A0_9CHLO</name>
<dbReference type="PRINTS" id="PR00111">
    <property type="entry name" value="ABHYDROLASE"/>
</dbReference>
<dbReference type="InterPro" id="IPR000073">
    <property type="entry name" value="AB_hydrolase_1"/>
</dbReference>
<dbReference type="Proteomes" id="UP000054498">
    <property type="component" value="Unassembled WGS sequence"/>
</dbReference>
<dbReference type="InterPro" id="IPR029058">
    <property type="entry name" value="AB_hydrolase_fold"/>
</dbReference>
<feature type="domain" description="AB hydrolase-1" evidence="1">
    <location>
        <begin position="43"/>
        <end position="282"/>
    </location>
</feature>
<dbReference type="AlphaFoldDB" id="A0A0D2L7A0"/>
<sequence length="314" mass="33151">MDYTPTALRCRIRGMCSSGADYRTDVPPLEKTAPTAQPQHPCRRLEVYAPDLLGFGASDKPVLPGGYSIELWAELLADFTAEFVGPDSAPQGAVLVGNSIGSLVCLTAAAAVPAGRVAGLCFLNSAAAMNNKGVVSDWRIVLALPIFWLIDLLLSIRPVAQALFGNVRDREVLAKVLQSIYGNKEAVDDDLVSIIAAPSYDAGALDVFVSVITGPPGPKPWDLLPKVTAPIFIAWGDSDPFTPLDGPVGQFFEGLPASRPDTTFSLLQGVGHCPQDDRPELLHEKLLPWLTQVFGGQQQPGAGVPVAGASVADG</sequence>
<dbReference type="RefSeq" id="XP_013901733.1">
    <property type="nucleotide sequence ID" value="XM_014046279.1"/>
</dbReference>
<dbReference type="GO" id="GO:0009507">
    <property type="term" value="C:chloroplast"/>
    <property type="evidence" value="ECO:0007669"/>
    <property type="project" value="TreeGrafter"/>
</dbReference>
<dbReference type="GO" id="GO:0047746">
    <property type="term" value="F:chlorophyllase activity"/>
    <property type="evidence" value="ECO:0007669"/>
    <property type="project" value="TreeGrafter"/>
</dbReference>
<dbReference type="PANTHER" id="PTHR46438:SF7">
    <property type="entry name" value="ALPHA_BETA-HYDROLASES SUPERFAMILY PROTEIN"/>
    <property type="match status" value="1"/>
</dbReference>
<evidence type="ECO:0000313" key="3">
    <source>
        <dbReference type="Proteomes" id="UP000054498"/>
    </source>
</evidence>
<dbReference type="EMBL" id="KK100991">
    <property type="protein sequence ID" value="KIZ02714.1"/>
    <property type="molecule type" value="Genomic_DNA"/>
</dbReference>
<organism evidence="2 3">
    <name type="scientific">Monoraphidium neglectum</name>
    <dbReference type="NCBI Taxonomy" id="145388"/>
    <lineage>
        <taxon>Eukaryota</taxon>
        <taxon>Viridiplantae</taxon>
        <taxon>Chlorophyta</taxon>
        <taxon>core chlorophytes</taxon>
        <taxon>Chlorophyceae</taxon>
        <taxon>CS clade</taxon>
        <taxon>Sphaeropleales</taxon>
        <taxon>Selenastraceae</taxon>
        <taxon>Monoraphidium</taxon>
    </lineage>
</organism>
<reference evidence="2 3" key="1">
    <citation type="journal article" date="2013" name="BMC Genomics">
        <title>Reconstruction of the lipid metabolism for the microalga Monoraphidium neglectum from its genome sequence reveals characteristics suitable for biofuel production.</title>
        <authorList>
            <person name="Bogen C."/>
            <person name="Al-Dilaimi A."/>
            <person name="Albersmeier A."/>
            <person name="Wichmann J."/>
            <person name="Grundmann M."/>
            <person name="Rupp O."/>
            <person name="Lauersen K.J."/>
            <person name="Blifernez-Klassen O."/>
            <person name="Kalinowski J."/>
            <person name="Goesmann A."/>
            <person name="Mussgnug J.H."/>
            <person name="Kruse O."/>
        </authorList>
    </citation>
    <scope>NUCLEOTIDE SEQUENCE [LARGE SCALE GENOMIC DNA]</scope>
    <source>
        <strain evidence="2 3">SAG 48.87</strain>
    </source>
</reference>
<evidence type="ECO:0000313" key="2">
    <source>
        <dbReference type="EMBL" id="KIZ02714.1"/>
    </source>
</evidence>
<dbReference type="GO" id="GO:0015994">
    <property type="term" value="P:chlorophyll metabolic process"/>
    <property type="evidence" value="ECO:0007669"/>
    <property type="project" value="TreeGrafter"/>
</dbReference>